<dbReference type="Proteomes" id="UP000030747">
    <property type="component" value="Unassembled WGS sequence"/>
</dbReference>
<reference evidence="2" key="1">
    <citation type="submission" date="2013-10" db="EMBL/GenBank/DDBJ databases">
        <title>Genomic analysis of the causative agents of coccidiosis in chickens.</title>
        <authorList>
            <person name="Reid A.J."/>
            <person name="Blake D."/>
            <person name="Billington K."/>
            <person name="Browne H."/>
            <person name="Dunn M."/>
            <person name="Hung S."/>
            <person name="Kawahara F."/>
            <person name="Miranda-Saavedra D."/>
            <person name="Mourier T."/>
            <person name="Nagra H."/>
            <person name="Otto T.D."/>
            <person name="Rawlings N."/>
            <person name="Sanchez A."/>
            <person name="Sanders M."/>
            <person name="Subramaniam C."/>
            <person name="Tay Y."/>
            <person name="Dear P."/>
            <person name="Doerig C."/>
            <person name="Gruber A."/>
            <person name="Parkinson J."/>
            <person name="Shirley M."/>
            <person name="Wan K.L."/>
            <person name="Berriman M."/>
            <person name="Tomley F."/>
            <person name="Pain A."/>
        </authorList>
    </citation>
    <scope>NUCLEOTIDE SEQUENCE [LARGE SCALE GENOMIC DNA]</scope>
    <source>
        <strain evidence="2">Houghton</strain>
    </source>
</reference>
<accession>U6KT52</accession>
<reference evidence="2" key="2">
    <citation type="submission" date="2013-10" db="EMBL/GenBank/DDBJ databases">
        <authorList>
            <person name="Aslett M."/>
        </authorList>
    </citation>
    <scope>NUCLEOTIDE SEQUENCE [LARGE SCALE GENOMIC DNA]</scope>
    <source>
        <strain evidence="2">Houghton</strain>
    </source>
</reference>
<evidence type="ECO:0000313" key="2">
    <source>
        <dbReference type="EMBL" id="CDJ40103.1"/>
    </source>
</evidence>
<feature type="compositionally biased region" description="Low complexity" evidence="1">
    <location>
        <begin position="8"/>
        <end position="28"/>
    </location>
</feature>
<proteinExistence type="predicted"/>
<name>U6KT52_EIMTE</name>
<dbReference type="AlphaFoldDB" id="U6KT52"/>
<dbReference type="EMBL" id="HG674925">
    <property type="protein sequence ID" value="CDJ40103.1"/>
    <property type="molecule type" value="Genomic_DNA"/>
</dbReference>
<sequence>MEALSDKPPAAAAAAAAAPEQQQQQQQQMLQDLVLPRKPLLEGAPQSLAALRRKALAAVSSRGAPLLGAPQQVSPSLLGPPCCCCCCSCCCCW</sequence>
<dbReference type="GeneID" id="25257608"/>
<protein>
    <submittedName>
        <fullName evidence="2">Uncharacterized protein</fullName>
    </submittedName>
</protein>
<feature type="region of interest" description="Disordered" evidence="1">
    <location>
        <begin position="1"/>
        <end position="29"/>
    </location>
</feature>
<keyword evidence="3" id="KW-1185">Reference proteome</keyword>
<dbReference type="RefSeq" id="XP_013230856.1">
    <property type="nucleotide sequence ID" value="XM_013375402.1"/>
</dbReference>
<organism evidence="2 3">
    <name type="scientific">Eimeria tenella</name>
    <name type="common">Coccidian parasite</name>
    <dbReference type="NCBI Taxonomy" id="5802"/>
    <lineage>
        <taxon>Eukaryota</taxon>
        <taxon>Sar</taxon>
        <taxon>Alveolata</taxon>
        <taxon>Apicomplexa</taxon>
        <taxon>Conoidasida</taxon>
        <taxon>Coccidia</taxon>
        <taxon>Eucoccidiorida</taxon>
        <taxon>Eimeriorina</taxon>
        <taxon>Eimeriidae</taxon>
        <taxon>Eimeria</taxon>
    </lineage>
</organism>
<evidence type="ECO:0000313" key="3">
    <source>
        <dbReference type="Proteomes" id="UP000030747"/>
    </source>
</evidence>
<gene>
    <name evidence="2" type="ORF">ETH_00042845</name>
</gene>
<evidence type="ECO:0000256" key="1">
    <source>
        <dbReference type="SAM" id="MobiDB-lite"/>
    </source>
</evidence>